<dbReference type="NCBIfam" id="NF033632">
    <property type="entry name" value="SLATT_4"/>
    <property type="match status" value="1"/>
</dbReference>
<dbReference type="RefSeq" id="WP_190021021.1">
    <property type="nucleotide sequence ID" value="NZ_BMUT01000002.1"/>
</dbReference>
<keyword evidence="3" id="KW-1185">Reference proteome</keyword>
<evidence type="ECO:0000313" key="2">
    <source>
        <dbReference type="EMBL" id="GGX72880.1"/>
    </source>
</evidence>
<gene>
    <name evidence="2" type="ORF">GCM10010324_17900</name>
</gene>
<feature type="transmembrane region" description="Helical" evidence="1">
    <location>
        <begin position="66"/>
        <end position="85"/>
    </location>
</feature>
<sequence length="163" mass="17490">MPTSDTQFESTKTELKRIQSNCLYTAQGYFEAAKSAAMWGRLMVFIPACATAICSLLVAVKVGPEVFFSGLGAVAGAIAATAAFLGSPKTAADHLASARAYTALKHRADTEISLMNEASDPAALEARTRELSAEYVRITSTDTPMANKFYEKARQRIQRGSAE</sequence>
<name>A0ABQ2YA76_9ACTN</name>
<keyword evidence="1" id="KW-0812">Transmembrane</keyword>
<dbReference type="EMBL" id="BMUT01000002">
    <property type="protein sequence ID" value="GGX72880.1"/>
    <property type="molecule type" value="Genomic_DNA"/>
</dbReference>
<keyword evidence="1" id="KW-0472">Membrane</keyword>
<reference evidence="3" key="1">
    <citation type="journal article" date="2019" name="Int. J. Syst. Evol. Microbiol.">
        <title>The Global Catalogue of Microorganisms (GCM) 10K type strain sequencing project: providing services to taxonomists for standard genome sequencing and annotation.</title>
        <authorList>
            <consortium name="The Broad Institute Genomics Platform"/>
            <consortium name="The Broad Institute Genome Sequencing Center for Infectious Disease"/>
            <person name="Wu L."/>
            <person name="Ma J."/>
        </authorList>
    </citation>
    <scope>NUCLEOTIDE SEQUENCE [LARGE SCALE GENOMIC DNA]</scope>
    <source>
        <strain evidence="3">JCM 4586</strain>
    </source>
</reference>
<keyword evidence="1" id="KW-1133">Transmembrane helix</keyword>
<protein>
    <recommendedName>
        <fullName evidence="4">SLATT domain-containing protein</fullName>
    </recommendedName>
</protein>
<evidence type="ECO:0008006" key="4">
    <source>
        <dbReference type="Google" id="ProtNLM"/>
    </source>
</evidence>
<proteinExistence type="predicted"/>
<feature type="transmembrane region" description="Helical" evidence="1">
    <location>
        <begin position="42"/>
        <end position="60"/>
    </location>
</feature>
<organism evidence="2 3">
    <name type="scientific">Streptomyces hiroshimensis</name>
    <dbReference type="NCBI Taxonomy" id="66424"/>
    <lineage>
        <taxon>Bacteria</taxon>
        <taxon>Bacillati</taxon>
        <taxon>Actinomycetota</taxon>
        <taxon>Actinomycetes</taxon>
        <taxon>Kitasatosporales</taxon>
        <taxon>Streptomycetaceae</taxon>
        <taxon>Streptomyces</taxon>
    </lineage>
</organism>
<dbReference type="Proteomes" id="UP000659223">
    <property type="component" value="Unassembled WGS sequence"/>
</dbReference>
<comment type="caution">
    <text evidence="2">The sequence shown here is derived from an EMBL/GenBank/DDBJ whole genome shotgun (WGS) entry which is preliminary data.</text>
</comment>
<evidence type="ECO:0000313" key="3">
    <source>
        <dbReference type="Proteomes" id="UP000659223"/>
    </source>
</evidence>
<accession>A0ABQ2YA76</accession>
<evidence type="ECO:0000256" key="1">
    <source>
        <dbReference type="SAM" id="Phobius"/>
    </source>
</evidence>